<evidence type="ECO:0000313" key="1">
    <source>
        <dbReference type="EMBL" id="GAI06965.1"/>
    </source>
</evidence>
<sequence length="31" mass="3588">MFESVTFQVSKIYGVIVRLPNVTFHVSRIYG</sequence>
<organism evidence="1">
    <name type="scientific">marine sediment metagenome</name>
    <dbReference type="NCBI Taxonomy" id="412755"/>
    <lineage>
        <taxon>unclassified sequences</taxon>
        <taxon>metagenomes</taxon>
        <taxon>ecological metagenomes</taxon>
    </lineage>
</organism>
<feature type="non-terminal residue" evidence="1">
    <location>
        <position position="31"/>
    </location>
</feature>
<name>X1LX39_9ZZZZ</name>
<dbReference type="AlphaFoldDB" id="X1LX39"/>
<comment type="caution">
    <text evidence="1">The sequence shown here is derived from an EMBL/GenBank/DDBJ whole genome shotgun (WGS) entry which is preliminary data.</text>
</comment>
<proteinExistence type="predicted"/>
<protein>
    <submittedName>
        <fullName evidence="1">Uncharacterized protein</fullName>
    </submittedName>
</protein>
<reference evidence="1" key="1">
    <citation type="journal article" date="2014" name="Front. Microbiol.">
        <title>High frequency of phylogenetically diverse reductive dehalogenase-homologous genes in deep subseafloor sedimentary metagenomes.</title>
        <authorList>
            <person name="Kawai M."/>
            <person name="Futagami T."/>
            <person name="Toyoda A."/>
            <person name="Takaki Y."/>
            <person name="Nishi S."/>
            <person name="Hori S."/>
            <person name="Arai W."/>
            <person name="Tsubouchi T."/>
            <person name="Morono Y."/>
            <person name="Uchiyama I."/>
            <person name="Ito T."/>
            <person name="Fujiyama A."/>
            <person name="Inagaki F."/>
            <person name="Takami H."/>
        </authorList>
    </citation>
    <scope>NUCLEOTIDE SEQUENCE</scope>
    <source>
        <strain evidence="1">Expedition CK06-06</strain>
    </source>
</reference>
<dbReference type="EMBL" id="BARV01012707">
    <property type="protein sequence ID" value="GAI06965.1"/>
    <property type="molecule type" value="Genomic_DNA"/>
</dbReference>
<gene>
    <name evidence="1" type="ORF">S06H3_23394</name>
</gene>
<accession>X1LX39</accession>